<protein>
    <submittedName>
        <fullName evidence="6">Purple acid phosphatase</fullName>
    </submittedName>
</protein>
<evidence type="ECO:0000256" key="3">
    <source>
        <dbReference type="SAM" id="MobiDB-lite"/>
    </source>
</evidence>
<evidence type="ECO:0000256" key="4">
    <source>
        <dbReference type="SAM" id="SignalP"/>
    </source>
</evidence>
<dbReference type="InterPro" id="IPR029052">
    <property type="entry name" value="Metallo-depent_PP-like"/>
</dbReference>
<evidence type="ECO:0000256" key="2">
    <source>
        <dbReference type="ARBA" id="ARBA00022801"/>
    </source>
</evidence>
<evidence type="ECO:0000313" key="7">
    <source>
        <dbReference type="Proteomes" id="UP000064967"/>
    </source>
</evidence>
<keyword evidence="2" id="KW-0378">Hydrolase</keyword>
<dbReference type="Proteomes" id="UP000064967">
    <property type="component" value="Chromosome"/>
</dbReference>
<dbReference type="OrthoDB" id="9804511at2"/>
<organism evidence="6 7">
    <name type="scientific">Labilithrix luteola</name>
    <dbReference type="NCBI Taxonomy" id="1391654"/>
    <lineage>
        <taxon>Bacteria</taxon>
        <taxon>Pseudomonadati</taxon>
        <taxon>Myxococcota</taxon>
        <taxon>Polyangia</taxon>
        <taxon>Polyangiales</taxon>
        <taxon>Labilitrichaceae</taxon>
        <taxon>Labilithrix</taxon>
    </lineage>
</organism>
<dbReference type="Gene3D" id="3.60.21.10">
    <property type="match status" value="1"/>
</dbReference>
<feature type="compositionally biased region" description="Low complexity" evidence="3">
    <location>
        <begin position="44"/>
        <end position="59"/>
    </location>
</feature>
<dbReference type="SUPFAM" id="SSF56300">
    <property type="entry name" value="Metallo-dependent phosphatases"/>
    <property type="match status" value="1"/>
</dbReference>
<feature type="domain" description="Calcineurin-like phosphoesterase" evidence="5">
    <location>
        <begin position="82"/>
        <end position="287"/>
    </location>
</feature>
<feature type="chain" id="PRO_5005465757" evidence="4">
    <location>
        <begin position="22"/>
        <end position="357"/>
    </location>
</feature>
<gene>
    <name evidence="6" type="ORF">AKJ09_01899</name>
</gene>
<reference evidence="6 7" key="1">
    <citation type="submission" date="2015-08" db="EMBL/GenBank/DDBJ databases">
        <authorList>
            <person name="Babu N.S."/>
            <person name="Beckwith C.J."/>
            <person name="Beseler K.G."/>
            <person name="Brison A."/>
            <person name="Carone J.V."/>
            <person name="Caskin T.P."/>
            <person name="Diamond M."/>
            <person name="Durham M.E."/>
            <person name="Foxe J.M."/>
            <person name="Go M."/>
            <person name="Henderson B.A."/>
            <person name="Jones I.B."/>
            <person name="McGettigan J.A."/>
            <person name="Micheletti S.J."/>
            <person name="Nasrallah M.E."/>
            <person name="Ortiz D."/>
            <person name="Piller C.R."/>
            <person name="Privatt S.R."/>
            <person name="Schneider S.L."/>
            <person name="Sharp S."/>
            <person name="Smith T.C."/>
            <person name="Stanton J.D."/>
            <person name="Ullery H.E."/>
            <person name="Wilson R.J."/>
            <person name="Serrano M.G."/>
            <person name="Buck G."/>
            <person name="Lee V."/>
            <person name="Wang Y."/>
            <person name="Carvalho R."/>
            <person name="Voegtly L."/>
            <person name="Shi R."/>
            <person name="Duckworth R."/>
            <person name="Johnson A."/>
            <person name="Loviza R."/>
            <person name="Walstead R."/>
            <person name="Shah Z."/>
            <person name="Kiflezghi M."/>
            <person name="Wade K."/>
            <person name="Ball S.L."/>
            <person name="Bradley K.W."/>
            <person name="Asai D.J."/>
            <person name="Bowman C.A."/>
            <person name="Russell D.A."/>
            <person name="Pope W.H."/>
            <person name="Jacobs-Sera D."/>
            <person name="Hendrix R.W."/>
            <person name="Hatfull G.F."/>
        </authorList>
    </citation>
    <scope>NUCLEOTIDE SEQUENCE [LARGE SCALE GENOMIC DNA]</scope>
    <source>
        <strain evidence="6 7">DSM 27648</strain>
    </source>
</reference>
<dbReference type="InterPro" id="IPR051558">
    <property type="entry name" value="Metallophosphoesterase_PAP"/>
</dbReference>
<evidence type="ECO:0000256" key="1">
    <source>
        <dbReference type="ARBA" id="ARBA00022729"/>
    </source>
</evidence>
<evidence type="ECO:0000259" key="5">
    <source>
        <dbReference type="Pfam" id="PF00149"/>
    </source>
</evidence>
<dbReference type="KEGG" id="llu:AKJ09_01899"/>
<dbReference type="EMBL" id="CP012333">
    <property type="protein sequence ID" value="AKU95235.1"/>
    <property type="molecule type" value="Genomic_DNA"/>
</dbReference>
<keyword evidence="1 4" id="KW-0732">Signal</keyword>
<keyword evidence="7" id="KW-1185">Reference proteome</keyword>
<accession>A0A0K1PNX5</accession>
<dbReference type="AlphaFoldDB" id="A0A0K1PNX5"/>
<evidence type="ECO:0000313" key="6">
    <source>
        <dbReference type="EMBL" id="AKU95235.1"/>
    </source>
</evidence>
<name>A0A0K1PNX5_9BACT</name>
<dbReference type="PROSITE" id="PS51257">
    <property type="entry name" value="PROKAR_LIPOPROTEIN"/>
    <property type="match status" value="1"/>
</dbReference>
<dbReference type="RefSeq" id="WP_146646716.1">
    <property type="nucleotide sequence ID" value="NZ_CP012333.1"/>
</dbReference>
<proteinExistence type="predicted"/>
<dbReference type="PANTHER" id="PTHR10161:SF14">
    <property type="entry name" value="TARTRATE-RESISTANT ACID PHOSPHATASE TYPE 5"/>
    <property type="match status" value="1"/>
</dbReference>
<dbReference type="PANTHER" id="PTHR10161">
    <property type="entry name" value="TARTRATE-RESISTANT ACID PHOSPHATASE TYPE 5"/>
    <property type="match status" value="1"/>
</dbReference>
<sequence>MSLRPLVSSASAVLAAVLALAACGGDSEGAASGPQGDTTGGGTSKTDPSPTPSSSSKPGQNTPPPAGSNDAGTPPPATKAVRFVAMGDTGSGDPGQYKIANAISAKCKADGCDFVMLLGDNIYESGASSVDDPVFQERFETPYAAIDLDFFAVLGNHDYGGEGAGYEFGKGQNEVDYTKKSKKWKMPSAYYHFVKENVEFFGLDTNKQMFGQDAQQRTDVAAWMAASTATWKIAVGHHPYYSNGTHGNAGNYDGVPLPYVSGNKVKSFMDDVVCGKTDLYFSGHDHSRQWMNVSCKGTELAVSGAGAKSTELPGNNPTLFQSLELGFLYVVIEGKKLTAEFVDENANVEFTHVINKP</sequence>
<dbReference type="InterPro" id="IPR004843">
    <property type="entry name" value="Calcineurin-like_PHP"/>
</dbReference>
<feature type="region of interest" description="Disordered" evidence="3">
    <location>
        <begin position="25"/>
        <end position="78"/>
    </location>
</feature>
<feature type="signal peptide" evidence="4">
    <location>
        <begin position="1"/>
        <end position="21"/>
    </location>
</feature>
<dbReference type="GO" id="GO:0016787">
    <property type="term" value="F:hydrolase activity"/>
    <property type="evidence" value="ECO:0007669"/>
    <property type="project" value="UniProtKB-KW"/>
</dbReference>
<dbReference type="STRING" id="1391654.AKJ09_01899"/>
<dbReference type="Pfam" id="PF00149">
    <property type="entry name" value="Metallophos"/>
    <property type="match status" value="1"/>
</dbReference>